<feature type="transmembrane region" description="Helical" evidence="6">
    <location>
        <begin position="317"/>
        <end position="338"/>
    </location>
</feature>
<dbReference type="EMBL" id="SWFS01000435">
    <property type="protein sequence ID" value="KAA8904007.1"/>
    <property type="molecule type" value="Genomic_DNA"/>
</dbReference>
<evidence type="ECO:0000313" key="8">
    <source>
        <dbReference type="EMBL" id="KAA8904007.1"/>
    </source>
</evidence>
<feature type="transmembrane region" description="Helical" evidence="6">
    <location>
        <begin position="264"/>
        <end position="286"/>
    </location>
</feature>
<feature type="compositionally biased region" description="Polar residues" evidence="5">
    <location>
        <begin position="28"/>
        <end position="52"/>
    </location>
</feature>
<dbReference type="VEuPathDB" id="FungiDB:TRICI_005612"/>
<dbReference type="Proteomes" id="UP000761534">
    <property type="component" value="Unassembled WGS sequence"/>
</dbReference>
<keyword evidence="4 6" id="KW-0472">Membrane</keyword>
<feature type="transmembrane region" description="Helical" evidence="6">
    <location>
        <begin position="390"/>
        <end position="410"/>
    </location>
</feature>
<gene>
    <name evidence="8" type="ORF">TRICI_005612</name>
</gene>
<evidence type="ECO:0000256" key="4">
    <source>
        <dbReference type="ARBA" id="ARBA00023136"/>
    </source>
</evidence>
<accession>A0A642UY06</accession>
<keyword evidence="3 6" id="KW-1133">Transmembrane helix</keyword>
<feature type="transmembrane region" description="Helical" evidence="6">
    <location>
        <begin position="225"/>
        <end position="243"/>
    </location>
</feature>
<keyword evidence="2 6" id="KW-0812">Transmembrane</keyword>
<dbReference type="Gene3D" id="1.20.1510.10">
    <property type="entry name" value="Cation efflux protein transmembrane domain"/>
    <property type="match status" value="1"/>
</dbReference>
<sequence>MTEADGGDLPSGGNRKAKPAPIPILSLDNASPQASPTDEPNKLSLSPGSTDVPSALLDPNMSPTYQRRSPSPSPKNKRATWYGGGDVSLSFPQAAAATTPLRPPSPIRGTYNPPRSVSPVRGQNPFNFESTTFTPGATTASAPAKRRGHKYKHSSVSINFFQEPPKRNPLPIPASLPIPTLRECYQSMSREQSVRTGWCVLHLAAAGMVYNTHQSLMALSALAHLLFYDAMGATLCCLVDVLGNFSVWHQSSIRHPFGLERIEVLAGFALAVSLIFMGGDIMSHALQTIIQTLYADADASSLHHHHGNHHESDDGDVSRMVACVLCGIVVTVVSAVGLENHSRISRTMRHHVNLFPLVDNPSHFLTISFSVAVILLPTVLSPHAVLLDTVLTPLMAFGMCYVGWTLAKVLSGMLVMSHSGPDMTSNIQAELKADPAVSEIWDISFWQVQHQLWLASMKVSMTGSEEDETRVRKSAEDAVRTIMEADYGADQWESTIDVINLSQRK</sequence>
<evidence type="ECO:0000256" key="3">
    <source>
        <dbReference type="ARBA" id="ARBA00022989"/>
    </source>
</evidence>
<keyword evidence="9" id="KW-1185">Reference proteome</keyword>
<feature type="compositionally biased region" description="Polar residues" evidence="5">
    <location>
        <begin position="61"/>
        <end position="70"/>
    </location>
</feature>
<dbReference type="GO" id="GO:0098771">
    <property type="term" value="P:inorganic ion homeostasis"/>
    <property type="evidence" value="ECO:0007669"/>
    <property type="project" value="UniProtKB-ARBA"/>
</dbReference>
<evidence type="ECO:0000313" key="9">
    <source>
        <dbReference type="Proteomes" id="UP000761534"/>
    </source>
</evidence>
<dbReference type="InterPro" id="IPR058533">
    <property type="entry name" value="Cation_efflux_TM"/>
</dbReference>
<protein>
    <recommendedName>
        <fullName evidence="7">Cation efflux protein transmembrane domain-containing protein</fullName>
    </recommendedName>
</protein>
<dbReference type="AlphaFoldDB" id="A0A642UY06"/>
<proteinExistence type="predicted"/>
<organism evidence="8 9">
    <name type="scientific">Trichomonascus ciferrii</name>
    <dbReference type="NCBI Taxonomy" id="44093"/>
    <lineage>
        <taxon>Eukaryota</taxon>
        <taxon>Fungi</taxon>
        <taxon>Dikarya</taxon>
        <taxon>Ascomycota</taxon>
        <taxon>Saccharomycotina</taxon>
        <taxon>Dipodascomycetes</taxon>
        <taxon>Dipodascales</taxon>
        <taxon>Trichomonascaceae</taxon>
        <taxon>Trichomonascus</taxon>
        <taxon>Trichomonascus ciferrii complex</taxon>
    </lineage>
</organism>
<dbReference type="GO" id="GO:0016020">
    <property type="term" value="C:membrane"/>
    <property type="evidence" value="ECO:0007669"/>
    <property type="project" value="UniProtKB-SubCell"/>
</dbReference>
<dbReference type="OrthoDB" id="5382797at2759"/>
<comment type="caution">
    <text evidence="8">The sequence shown here is derived from an EMBL/GenBank/DDBJ whole genome shotgun (WGS) entry which is preliminary data.</text>
</comment>
<evidence type="ECO:0000256" key="2">
    <source>
        <dbReference type="ARBA" id="ARBA00022692"/>
    </source>
</evidence>
<dbReference type="InterPro" id="IPR027469">
    <property type="entry name" value="Cation_efflux_TMD_sf"/>
</dbReference>
<evidence type="ECO:0000256" key="5">
    <source>
        <dbReference type="SAM" id="MobiDB-lite"/>
    </source>
</evidence>
<feature type="domain" description="Cation efflux protein transmembrane" evidence="7">
    <location>
        <begin position="225"/>
        <end position="410"/>
    </location>
</feature>
<dbReference type="Pfam" id="PF01545">
    <property type="entry name" value="Cation_efflux"/>
    <property type="match status" value="1"/>
</dbReference>
<name>A0A642UY06_9ASCO</name>
<reference evidence="8" key="1">
    <citation type="journal article" date="2019" name="G3 (Bethesda)">
        <title>Genome Assemblies of Two Rare Opportunistic Yeast Pathogens: Diutina rugosa (syn. Candida rugosa) and Trichomonascus ciferrii (syn. Candida ciferrii).</title>
        <authorList>
            <person name="Mixao V."/>
            <person name="Saus E."/>
            <person name="Hansen A.P."/>
            <person name="Lass-Florl C."/>
            <person name="Gabaldon T."/>
        </authorList>
    </citation>
    <scope>NUCLEOTIDE SEQUENCE</scope>
    <source>
        <strain evidence="8">CBS 4856</strain>
    </source>
</reference>
<feature type="compositionally biased region" description="Polar residues" evidence="5">
    <location>
        <begin position="124"/>
        <end position="141"/>
    </location>
</feature>
<evidence type="ECO:0000256" key="6">
    <source>
        <dbReference type="SAM" id="Phobius"/>
    </source>
</evidence>
<dbReference type="GO" id="GO:0008324">
    <property type="term" value="F:monoatomic cation transmembrane transporter activity"/>
    <property type="evidence" value="ECO:0007669"/>
    <property type="project" value="InterPro"/>
</dbReference>
<feature type="region of interest" description="Disordered" evidence="5">
    <location>
        <begin position="96"/>
        <end position="149"/>
    </location>
</feature>
<evidence type="ECO:0000256" key="1">
    <source>
        <dbReference type="ARBA" id="ARBA00004141"/>
    </source>
</evidence>
<feature type="region of interest" description="Disordered" evidence="5">
    <location>
        <begin position="1"/>
        <end position="84"/>
    </location>
</feature>
<dbReference type="GO" id="GO:0030003">
    <property type="term" value="P:intracellular monoatomic cation homeostasis"/>
    <property type="evidence" value="ECO:0007669"/>
    <property type="project" value="UniProtKB-ARBA"/>
</dbReference>
<evidence type="ECO:0000259" key="7">
    <source>
        <dbReference type="Pfam" id="PF01545"/>
    </source>
</evidence>
<dbReference type="SUPFAM" id="SSF161111">
    <property type="entry name" value="Cation efflux protein transmembrane domain-like"/>
    <property type="match status" value="1"/>
</dbReference>
<comment type="subcellular location">
    <subcellularLocation>
        <location evidence="1">Membrane</location>
        <topology evidence="1">Multi-pass membrane protein</topology>
    </subcellularLocation>
</comment>